<reference evidence="2" key="1">
    <citation type="submission" date="2022-07" db="EMBL/GenBank/DDBJ databases">
        <title>Genome Sequence of Xylaria arbuscula.</title>
        <authorList>
            <person name="Buettner E."/>
        </authorList>
    </citation>
    <scope>NUCLEOTIDE SEQUENCE</scope>
    <source>
        <strain evidence="2">VT107</strain>
    </source>
</reference>
<name>A0A9W8NEZ5_9PEZI</name>
<keyword evidence="3" id="KW-1185">Reference proteome</keyword>
<feature type="region of interest" description="Disordered" evidence="1">
    <location>
        <begin position="88"/>
        <end position="118"/>
    </location>
</feature>
<accession>A0A9W8NEZ5</accession>
<feature type="compositionally biased region" description="Basic and acidic residues" evidence="1">
    <location>
        <begin position="30"/>
        <end position="40"/>
    </location>
</feature>
<evidence type="ECO:0000256" key="1">
    <source>
        <dbReference type="SAM" id="MobiDB-lite"/>
    </source>
</evidence>
<feature type="region of interest" description="Disordered" evidence="1">
    <location>
        <begin position="30"/>
        <end position="52"/>
    </location>
</feature>
<evidence type="ECO:0000313" key="3">
    <source>
        <dbReference type="Proteomes" id="UP001148614"/>
    </source>
</evidence>
<organism evidence="2 3">
    <name type="scientific">Xylaria arbuscula</name>
    <dbReference type="NCBI Taxonomy" id="114810"/>
    <lineage>
        <taxon>Eukaryota</taxon>
        <taxon>Fungi</taxon>
        <taxon>Dikarya</taxon>
        <taxon>Ascomycota</taxon>
        <taxon>Pezizomycotina</taxon>
        <taxon>Sordariomycetes</taxon>
        <taxon>Xylariomycetidae</taxon>
        <taxon>Xylariales</taxon>
        <taxon>Xylariaceae</taxon>
        <taxon>Xylaria</taxon>
    </lineage>
</organism>
<dbReference type="AlphaFoldDB" id="A0A9W8NEZ5"/>
<evidence type="ECO:0000313" key="2">
    <source>
        <dbReference type="EMBL" id="KAJ3572878.1"/>
    </source>
</evidence>
<comment type="caution">
    <text evidence="2">The sequence shown here is derived from an EMBL/GenBank/DDBJ whole genome shotgun (WGS) entry which is preliminary data.</text>
</comment>
<gene>
    <name evidence="2" type="ORF">NPX13_g4900</name>
</gene>
<protein>
    <submittedName>
        <fullName evidence="2">Uncharacterized protein</fullName>
    </submittedName>
</protein>
<proteinExistence type="predicted"/>
<sequence length="118" mass="12766">MVKIPDTVVPTDIKRMKVLATLARTLPHRDPPARAVEVSRRTRANGDGTAAVAASKTYPTLTSRAVLAALTAETRPARFGRWAPRAHTRCEGVNDPPPTYIRPARLCGPHGTAADSFR</sequence>
<dbReference type="EMBL" id="JANPWZ010000729">
    <property type="protein sequence ID" value="KAJ3572878.1"/>
    <property type="molecule type" value="Genomic_DNA"/>
</dbReference>
<dbReference type="Proteomes" id="UP001148614">
    <property type="component" value="Unassembled WGS sequence"/>
</dbReference>